<evidence type="ECO:0000313" key="1">
    <source>
        <dbReference type="EMBL" id="QHT94536.1"/>
    </source>
</evidence>
<organism evidence="1">
    <name type="scientific">viral metagenome</name>
    <dbReference type="NCBI Taxonomy" id="1070528"/>
    <lineage>
        <taxon>unclassified sequences</taxon>
        <taxon>metagenomes</taxon>
        <taxon>organismal metagenomes</taxon>
    </lineage>
</organism>
<dbReference type="EMBL" id="MN740224">
    <property type="protein sequence ID" value="QHT94536.1"/>
    <property type="molecule type" value="Genomic_DNA"/>
</dbReference>
<name>A0A6C0IQ17_9ZZZZ</name>
<protein>
    <submittedName>
        <fullName evidence="1">Uncharacterized protein</fullName>
    </submittedName>
</protein>
<accession>A0A6C0IQ17</accession>
<dbReference type="AlphaFoldDB" id="A0A6C0IQ17"/>
<sequence>MNIHEKNPIINTPTVLYTKVHNSHDDINSRMVARDYPDVSLQPNYDPRPVSTKYSHFPALQGRRPNHEPSLNYPSFTSESNFYPGTQNAPGSGYRDNVNLETILRNQTAPLQHGAHQGVYIPSSESDLYKAQVPVSNMQEAQPHPNLFRRFTYQTEQNNFHPNIGQELLFNHTRTQLRDS</sequence>
<reference evidence="1" key="1">
    <citation type="journal article" date="2020" name="Nature">
        <title>Giant virus diversity and host interactions through global metagenomics.</title>
        <authorList>
            <person name="Schulz F."/>
            <person name="Roux S."/>
            <person name="Paez-Espino D."/>
            <person name="Jungbluth S."/>
            <person name="Walsh D.A."/>
            <person name="Denef V.J."/>
            <person name="McMahon K.D."/>
            <person name="Konstantinidis K.T."/>
            <person name="Eloe-Fadrosh E.A."/>
            <person name="Kyrpides N.C."/>
            <person name="Woyke T."/>
        </authorList>
    </citation>
    <scope>NUCLEOTIDE SEQUENCE</scope>
    <source>
        <strain evidence="1">GVMAG-M-3300024258-28</strain>
    </source>
</reference>
<proteinExistence type="predicted"/>